<organism evidence="1 2">
    <name type="scientific">Nesterenkonia rhizosphaerae</name>
    <dbReference type="NCBI Taxonomy" id="1348272"/>
    <lineage>
        <taxon>Bacteria</taxon>
        <taxon>Bacillati</taxon>
        <taxon>Actinomycetota</taxon>
        <taxon>Actinomycetes</taxon>
        <taxon>Micrococcales</taxon>
        <taxon>Micrococcaceae</taxon>
        <taxon>Nesterenkonia</taxon>
    </lineage>
</organism>
<keyword evidence="2" id="KW-1185">Reference proteome</keyword>
<evidence type="ECO:0000313" key="2">
    <source>
        <dbReference type="Proteomes" id="UP001500368"/>
    </source>
</evidence>
<dbReference type="RefSeq" id="WP_345478392.1">
    <property type="nucleotide sequence ID" value="NZ_BAABLW010000007.1"/>
</dbReference>
<sequence>MNALKQKLFKTGVDKAPHHRILQMLSASERRDFEVGPHDLPFRSQPARDVMAVTR</sequence>
<evidence type="ECO:0000313" key="1">
    <source>
        <dbReference type="EMBL" id="GAA4926504.1"/>
    </source>
</evidence>
<name>A0ABP9G2U2_9MICC</name>
<dbReference type="EMBL" id="BAABLW010000007">
    <property type="protein sequence ID" value="GAA4926504.1"/>
    <property type="molecule type" value="Genomic_DNA"/>
</dbReference>
<protein>
    <submittedName>
        <fullName evidence="1">Uncharacterized protein</fullName>
    </submittedName>
</protein>
<accession>A0ABP9G2U2</accession>
<dbReference type="Proteomes" id="UP001500368">
    <property type="component" value="Unassembled WGS sequence"/>
</dbReference>
<comment type="caution">
    <text evidence="1">The sequence shown here is derived from an EMBL/GenBank/DDBJ whole genome shotgun (WGS) entry which is preliminary data.</text>
</comment>
<proteinExistence type="predicted"/>
<gene>
    <name evidence="1" type="ORF">GCM10025790_25560</name>
</gene>
<reference evidence="2" key="1">
    <citation type="journal article" date="2019" name="Int. J. Syst. Evol. Microbiol.">
        <title>The Global Catalogue of Microorganisms (GCM) 10K type strain sequencing project: providing services to taxonomists for standard genome sequencing and annotation.</title>
        <authorList>
            <consortium name="The Broad Institute Genomics Platform"/>
            <consortium name="The Broad Institute Genome Sequencing Center for Infectious Disease"/>
            <person name="Wu L."/>
            <person name="Ma J."/>
        </authorList>
    </citation>
    <scope>NUCLEOTIDE SEQUENCE [LARGE SCALE GENOMIC DNA]</scope>
    <source>
        <strain evidence="2">JCM 19129</strain>
    </source>
</reference>